<dbReference type="RefSeq" id="XP_024707509.1">
    <property type="nucleotide sequence ID" value="XM_024850616.1"/>
</dbReference>
<keyword evidence="10" id="KW-1185">Reference proteome</keyword>
<name>A0A2I2GH94_9EURO</name>
<feature type="region of interest" description="Disordered" evidence="6">
    <location>
        <begin position="311"/>
        <end position="337"/>
    </location>
</feature>
<comment type="subcellular location">
    <subcellularLocation>
        <location evidence="1">Membrane</location>
        <topology evidence="1">Multi-pass membrane protein</topology>
    </subcellularLocation>
</comment>
<comment type="caution">
    <text evidence="9">The sequence shown here is derived from an EMBL/GenBank/DDBJ whole genome shotgun (WGS) entry which is preliminary data.</text>
</comment>
<dbReference type="AlphaFoldDB" id="A0A2I2GH94"/>
<dbReference type="OrthoDB" id="444631at2759"/>
<evidence type="ECO:0000313" key="9">
    <source>
        <dbReference type="EMBL" id="PLB52207.1"/>
    </source>
</evidence>
<dbReference type="Pfam" id="PF20684">
    <property type="entry name" value="Fung_rhodopsin"/>
    <property type="match status" value="1"/>
</dbReference>
<evidence type="ECO:0000313" key="10">
    <source>
        <dbReference type="Proteomes" id="UP000234275"/>
    </source>
</evidence>
<dbReference type="InterPro" id="IPR049326">
    <property type="entry name" value="Rhodopsin_dom_fungi"/>
</dbReference>
<comment type="similarity">
    <text evidence="5">Belongs to the SAT4 family.</text>
</comment>
<gene>
    <name evidence="9" type="ORF">P170DRAFT_444248</name>
</gene>
<dbReference type="VEuPathDB" id="FungiDB:P170DRAFT_444248"/>
<proteinExistence type="inferred from homology"/>
<feature type="transmembrane region" description="Helical" evidence="7">
    <location>
        <begin position="98"/>
        <end position="119"/>
    </location>
</feature>
<dbReference type="EMBL" id="MSFO01000002">
    <property type="protein sequence ID" value="PLB52207.1"/>
    <property type="molecule type" value="Genomic_DNA"/>
</dbReference>
<feature type="transmembrane region" description="Helical" evidence="7">
    <location>
        <begin position="20"/>
        <end position="41"/>
    </location>
</feature>
<dbReference type="GO" id="GO:0016020">
    <property type="term" value="C:membrane"/>
    <property type="evidence" value="ECO:0007669"/>
    <property type="project" value="UniProtKB-SubCell"/>
</dbReference>
<evidence type="ECO:0000256" key="4">
    <source>
        <dbReference type="ARBA" id="ARBA00023136"/>
    </source>
</evidence>
<evidence type="ECO:0000256" key="7">
    <source>
        <dbReference type="SAM" id="Phobius"/>
    </source>
</evidence>
<evidence type="ECO:0000256" key="6">
    <source>
        <dbReference type="SAM" id="MobiDB-lite"/>
    </source>
</evidence>
<organism evidence="9 10">
    <name type="scientific">Aspergillus steynii IBT 23096</name>
    <dbReference type="NCBI Taxonomy" id="1392250"/>
    <lineage>
        <taxon>Eukaryota</taxon>
        <taxon>Fungi</taxon>
        <taxon>Dikarya</taxon>
        <taxon>Ascomycota</taxon>
        <taxon>Pezizomycotina</taxon>
        <taxon>Eurotiomycetes</taxon>
        <taxon>Eurotiomycetidae</taxon>
        <taxon>Eurotiales</taxon>
        <taxon>Aspergillaceae</taxon>
        <taxon>Aspergillus</taxon>
        <taxon>Aspergillus subgen. Circumdati</taxon>
    </lineage>
</organism>
<feature type="transmembrane region" description="Helical" evidence="7">
    <location>
        <begin position="211"/>
        <end position="233"/>
    </location>
</feature>
<keyword evidence="3 7" id="KW-1133">Transmembrane helix</keyword>
<feature type="transmembrane region" description="Helical" evidence="7">
    <location>
        <begin position="53"/>
        <end position="78"/>
    </location>
</feature>
<dbReference type="PANTHER" id="PTHR33048:SF123">
    <property type="entry name" value="INTEGRAL MEMBRANE PROTEIN"/>
    <property type="match status" value="1"/>
</dbReference>
<keyword evidence="2 7" id="KW-0812">Transmembrane</keyword>
<feature type="domain" description="Rhodopsin" evidence="8">
    <location>
        <begin position="37"/>
        <end position="273"/>
    </location>
</feature>
<evidence type="ECO:0000256" key="3">
    <source>
        <dbReference type="ARBA" id="ARBA00022989"/>
    </source>
</evidence>
<dbReference type="InterPro" id="IPR052337">
    <property type="entry name" value="SAT4-like"/>
</dbReference>
<evidence type="ECO:0000256" key="5">
    <source>
        <dbReference type="ARBA" id="ARBA00038359"/>
    </source>
</evidence>
<feature type="transmembrane region" description="Helical" evidence="7">
    <location>
        <begin position="175"/>
        <end position="199"/>
    </location>
</feature>
<dbReference type="PANTHER" id="PTHR33048">
    <property type="entry name" value="PTH11-LIKE INTEGRAL MEMBRANE PROTEIN (AFU_ORTHOLOGUE AFUA_5G11245)"/>
    <property type="match status" value="1"/>
</dbReference>
<protein>
    <recommendedName>
        <fullName evidence="8">Rhodopsin domain-containing protein</fullName>
    </recommendedName>
</protein>
<dbReference type="STRING" id="1392250.A0A2I2GH94"/>
<evidence type="ECO:0000256" key="1">
    <source>
        <dbReference type="ARBA" id="ARBA00004141"/>
    </source>
</evidence>
<dbReference type="Proteomes" id="UP000234275">
    <property type="component" value="Unassembled WGS sequence"/>
</dbReference>
<evidence type="ECO:0000256" key="2">
    <source>
        <dbReference type="ARBA" id="ARBA00022692"/>
    </source>
</evidence>
<evidence type="ECO:0000259" key="8">
    <source>
        <dbReference type="Pfam" id="PF20684"/>
    </source>
</evidence>
<feature type="compositionally biased region" description="Basic and acidic residues" evidence="6">
    <location>
        <begin position="314"/>
        <end position="330"/>
    </location>
</feature>
<reference evidence="9 10" key="1">
    <citation type="submission" date="2016-12" db="EMBL/GenBank/DDBJ databases">
        <title>The genomes of Aspergillus section Nigri reveals drivers in fungal speciation.</title>
        <authorList>
            <consortium name="DOE Joint Genome Institute"/>
            <person name="Vesth T.C."/>
            <person name="Nybo J."/>
            <person name="Theobald S."/>
            <person name="Brandl J."/>
            <person name="Frisvad J.C."/>
            <person name="Nielsen K.F."/>
            <person name="Lyhne E.K."/>
            <person name="Kogle M.E."/>
            <person name="Kuo A."/>
            <person name="Riley R."/>
            <person name="Clum A."/>
            <person name="Nolan M."/>
            <person name="Lipzen A."/>
            <person name="Salamov A."/>
            <person name="Henrissat B."/>
            <person name="Wiebenga A."/>
            <person name="De Vries R.P."/>
            <person name="Grigoriev I.V."/>
            <person name="Mortensen U.H."/>
            <person name="Andersen M.R."/>
            <person name="Baker S.E."/>
        </authorList>
    </citation>
    <scope>NUCLEOTIDE SEQUENCE [LARGE SCALE GENOMIC DNA]</scope>
    <source>
        <strain evidence="9 10">IBT 23096</strain>
    </source>
</reference>
<accession>A0A2I2GH94</accession>
<feature type="transmembrane region" description="Helical" evidence="7">
    <location>
        <begin position="245"/>
        <end position="265"/>
    </location>
</feature>
<dbReference type="GeneID" id="36558315"/>
<keyword evidence="4 7" id="KW-0472">Membrane</keyword>
<sequence>MTERSQISHSGEVEDRGPALVIINGVVTAVAALVVGLRVTSRVMIVKKFGSDDWFIIAAVITAILNVVVAGLGVQYGTGKHKWDLSKGDALPAAKLRFVTHIIYTLITALIKASICLLYLRLFPNIRTTTLGTLVFVSAMSLAIILATIFQCSPVDAVYNQQKYKNYTCFPSIPFWYAGAALALATDIWILVLPIPTVLGLKMGTKKRYILIGLLSLGGIACIASVIRMIYIVKLYQSADPSWDTFGVSITSGIEIAVAIIAASIPGTRPIVEKVFPQLFSSTMGTYGTGSAVEGGLRYRNQSRGQVQMSVFTSRRERERQRDRGDDDSMKAIARGW</sequence>
<feature type="transmembrane region" description="Helical" evidence="7">
    <location>
        <begin position="131"/>
        <end position="150"/>
    </location>
</feature>